<sequence length="424" mass="48448">MKKYAVLLFFAVLLHLSGYYALIRKIEPLQYFFYLTAWWSYIIIIDTLFAIKTKNFAVLNRGLPFIIVVSSGFWCIFELINLRLQNWFYINLPENTLERWAGYLLAYGTVLPAIYGTKRFIRSFLGEIRSNPVVLRHYPHYGLLIGTVTFLLTLAFPLYFFPLTWIAPALVLDGYNYRKGNPSFMRDLERGMIGDLVATLSSGLACGLLWELWNFRSISKWVYMVPFFENTKLFEMPFAGYLGFPAFAVTVIAFTNLLATMKLSRFPRASARRRGDSDSFAGGGDASPFDRIHSPLAITVALALSFCSFTLIDRYTVFSNTPRIDTLSFMPQTKIDFLKANGTRTSYGININILDGEEREALALIHLKGLGYKNFLMLKGHGIRTVEELSQCDEKTLSQILDEPNLRRIRVYLKAARKAKARAS</sequence>
<dbReference type="AlphaFoldDB" id="A0A971S0Y0"/>
<evidence type="ECO:0000313" key="2">
    <source>
        <dbReference type="EMBL" id="NLW35538.1"/>
    </source>
</evidence>
<keyword evidence="1" id="KW-0812">Transmembrane</keyword>
<accession>A0A971S0Y0</accession>
<name>A0A971S0Y0_9BACT</name>
<dbReference type="Proteomes" id="UP000777265">
    <property type="component" value="Unassembled WGS sequence"/>
</dbReference>
<reference evidence="2" key="2">
    <citation type="submission" date="2020-01" db="EMBL/GenBank/DDBJ databases">
        <authorList>
            <person name="Campanaro S."/>
        </authorList>
    </citation>
    <scope>NUCLEOTIDE SEQUENCE</scope>
    <source>
        <strain evidence="2">AS06rmzACSIP_7</strain>
    </source>
</reference>
<reference evidence="2" key="1">
    <citation type="journal article" date="2020" name="Biotechnol. Biofuels">
        <title>New insights from the biogas microbiome by comprehensive genome-resolved metagenomics of nearly 1600 species originating from multiple anaerobic digesters.</title>
        <authorList>
            <person name="Campanaro S."/>
            <person name="Treu L."/>
            <person name="Rodriguez-R L.M."/>
            <person name="Kovalovszki A."/>
            <person name="Ziels R.M."/>
            <person name="Maus I."/>
            <person name="Zhu X."/>
            <person name="Kougias P.G."/>
            <person name="Basile A."/>
            <person name="Luo G."/>
            <person name="Schluter A."/>
            <person name="Konstantinidis K.T."/>
            <person name="Angelidaki I."/>
        </authorList>
    </citation>
    <scope>NUCLEOTIDE SEQUENCE</scope>
    <source>
        <strain evidence="2">AS06rmzACSIP_7</strain>
    </source>
</reference>
<gene>
    <name evidence="2" type="ORF">GXY80_08680</name>
</gene>
<evidence type="ECO:0000313" key="3">
    <source>
        <dbReference type="Proteomes" id="UP000777265"/>
    </source>
</evidence>
<evidence type="ECO:0000256" key="1">
    <source>
        <dbReference type="SAM" id="Phobius"/>
    </source>
</evidence>
<dbReference type="EMBL" id="JAAYEE010000140">
    <property type="protein sequence ID" value="NLW35538.1"/>
    <property type="molecule type" value="Genomic_DNA"/>
</dbReference>
<protein>
    <submittedName>
        <fullName evidence="2">Helix-hairpin-helix domain-containing protein</fullName>
    </submittedName>
</protein>
<feature type="transmembrane region" description="Helical" evidence="1">
    <location>
        <begin position="192"/>
        <end position="213"/>
    </location>
</feature>
<feature type="transmembrane region" description="Helical" evidence="1">
    <location>
        <begin position="33"/>
        <end position="51"/>
    </location>
</feature>
<keyword evidence="1" id="KW-1133">Transmembrane helix</keyword>
<feature type="transmembrane region" description="Helical" evidence="1">
    <location>
        <begin position="63"/>
        <end position="80"/>
    </location>
</feature>
<proteinExistence type="predicted"/>
<organism evidence="2 3">
    <name type="scientific">Syntrophorhabdus aromaticivorans</name>
    <dbReference type="NCBI Taxonomy" id="328301"/>
    <lineage>
        <taxon>Bacteria</taxon>
        <taxon>Pseudomonadati</taxon>
        <taxon>Thermodesulfobacteriota</taxon>
        <taxon>Syntrophorhabdia</taxon>
        <taxon>Syntrophorhabdales</taxon>
        <taxon>Syntrophorhabdaceae</taxon>
        <taxon>Syntrophorhabdus</taxon>
    </lineage>
</organism>
<feature type="transmembrane region" description="Helical" evidence="1">
    <location>
        <begin position="100"/>
        <end position="121"/>
    </location>
</feature>
<comment type="caution">
    <text evidence="2">The sequence shown here is derived from an EMBL/GenBank/DDBJ whole genome shotgun (WGS) entry which is preliminary data.</text>
</comment>
<feature type="transmembrane region" description="Helical" evidence="1">
    <location>
        <begin position="292"/>
        <end position="312"/>
    </location>
</feature>
<feature type="transmembrane region" description="Helical" evidence="1">
    <location>
        <begin position="141"/>
        <end position="172"/>
    </location>
</feature>
<feature type="transmembrane region" description="Helical" evidence="1">
    <location>
        <begin position="234"/>
        <end position="259"/>
    </location>
</feature>
<keyword evidence="1" id="KW-0472">Membrane</keyword>